<keyword evidence="3" id="KW-1185">Reference proteome</keyword>
<comment type="caution">
    <text evidence="2">The sequence shown here is derived from an EMBL/GenBank/DDBJ whole genome shotgun (WGS) entry which is preliminary data.</text>
</comment>
<gene>
    <name evidence="2" type="ORF">GH810_09835</name>
</gene>
<evidence type="ECO:0000313" key="3">
    <source>
        <dbReference type="Proteomes" id="UP000616595"/>
    </source>
</evidence>
<feature type="region of interest" description="Disordered" evidence="1">
    <location>
        <begin position="1"/>
        <end position="53"/>
    </location>
</feature>
<proteinExistence type="predicted"/>
<evidence type="ECO:0000256" key="1">
    <source>
        <dbReference type="SAM" id="MobiDB-lite"/>
    </source>
</evidence>
<protein>
    <submittedName>
        <fullName evidence="2">Uncharacterized protein</fullName>
    </submittedName>
</protein>
<dbReference type="RefSeq" id="WP_170253998.1">
    <property type="nucleotide sequence ID" value="NZ_RXYA01000014.1"/>
</dbReference>
<reference evidence="2" key="1">
    <citation type="submission" date="2019-10" db="EMBL/GenBank/DDBJ databases">
        <authorList>
            <person name="Ross D.E."/>
            <person name="Gulliver D."/>
        </authorList>
    </citation>
    <scope>NUCLEOTIDE SEQUENCE</scope>
    <source>
        <strain evidence="2">DER-2019</strain>
    </source>
</reference>
<reference evidence="2" key="2">
    <citation type="submission" date="2020-10" db="EMBL/GenBank/DDBJ databases">
        <title>Comparative genomics of the Acetobacterium genus.</title>
        <authorList>
            <person name="Marshall C."/>
            <person name="May H."/>
            <person name="Norman S."/>
        </authorList>
    </citation>
    <scope>NUCLEOTIDE SEQUENCE</scope>
    <source>
        <strain evidence="2">DER-2019</strain>
    </source>
</reference>
<dbReference type="EMBL" id="WJBD01000010">
    <property type="protein sequence ID" value="MBC3888608.1"/>
    <property type="molecule type" value="Genomic_DNA"/>
</dbReference>
<accession>A0A923HU11</accession>
<dbReference type="AlphaFoldDB" id="A0A923HU11"/>
<sequence>MEQPLYHYNLLIKKGEPSEKRRREQEKEKEKEKEMENEKKKMIAGGFRNEMVL</sequence>
<name>A0A923HU11_9FIRM</name>
<dbReference type="Proteomes" id="UP000616595">
    <property type="component" value="Unassembled WGS sequence"/>
</dbReference>
<organism evidence="2 3">
    <name type="scientific">Acetobacterium paludosum</name>
    <dbReference type="NCBI Taxonomy" id="52693"/>
    <lineage>
        <taxon>Bacteria</taxon>
        <taxon>Bacillati</taxon>
        <taxon>Bacillota</taxon>
        <taxon>Clostridia</taxon>
        <taxon>Eubacteriales</taxon>
        <taxon>Eubacteriaceae</taxon>
        <taxon>Acetobacterium</taxon>
    </lineage>
</organism>
<feature type="compositionally biased region" description="Basic and acidic residues" evidence="1">
    <location>
        <begin position="13"/>
        <end position="41"/>
    </location>
</feature>
<evidence type="ECO:0000313" key="2">
    <source>
        <dbReference type="EMBL" id="MBC3888608.1"/>
    </source>
</evidence>